<feature type="transmembrane region" description="Helical" evidence="1">
    <location>
        <begin position="99"/>
        <end position="120"/>
    </location>
</feature>
<keyword evidence="1" id="KW-1133">Transmembrane helix</keyword>
<feature type="transmembrane region" description="Helical" evidence="1">
    <location>
        <begin position="286"/>
        <end position="308"/>
    </location>
</feature>
<feature type="transmembrane region" description="Helical" evidence="1">
    <location>
        <begin position="150"/>
        <end position="168"/>
    </location>
</feature>
<dbReference type="EMBL" id="JAVDXO010000003">
    <property type="protein sequence ID" value="MDR7306347.1"/>
    <property type="molecule type" value="Genomic_DNA"/>
</dbReference>
<gene>
    <name evidence="2" type="ORF">J2X15_001630</name>
</gene>
<feature type="transmembrane region" description="Helical" evidence="1">
    <location>
        <begin position="51"/>
        <end position="68"/>
    </location>
</feature>
<evidence type="ECO:0000313" key="3">
    <source>
        <dbReference type="Proteomes" id="UP001268089"/>
    </source>
</evidence>
<comment type="caution">
    <text evidence="2">The sequence shown here is derived from an EMBL/GenBank/DDBJ whole genome shotgun (WGS) entry which is preliminary data.</text>
</comment>
<accession>A0ABU1ZLC6</accession>
<dbReference type="Proteomes" id="UP001268089">
    <property type="component" value="Unassembled WGS sequence"/>
</dbReference>
<feature type="transmembrane region" description="Helical" evidence="1">
    <location>
        <begin position="263"/>
        <end position="280"/>
    </location>
</feature>
<proteinExistence type="predicted"/>
<reference evidence="2 3" key="1">
    <citation type="submission" date="2023-07" db="EMBL/GenBank/DDBJ databases">
        <title>Sorghum-associated microbial communities from plants grown in Nebraska, USA.</title>
        <authorList>
            <person name="Schachtman D."/>
        </authorList>
    </citation>
    <scope>NUCLEOTIDE SEQUENCE [LARGE SCALE GENOMIC DNA]</scope>
    <source>
        <strain evidence="2 3">BE308</strain>
    </source>
</reference>
<name>A0ABU1ZLC6_9BURK</name>
<feature type="transmembrane region" description="Helical" evidence="1">
    <location>
        <begin position="126"/>
        <end position="143"/>
    </location>
</feature>
<organism evidence="2 3">
    <name type="scientific">Rhodoferax saidenbachensis</name>
    <dbReference type="NCBI Taxonomy" id="1484693"/>
    <lineage>
        <taxon>Bacteria</taxon>
        <taxon>Pseudomonadati</taxon>
        <taxon>Pseudomonadota</taxon>
        <taxon>Betaproteobacteria</taxon>
        <taxon>Burkholderiales</taxon>
        <taxon>Comamonadaceae</taxon>
        <taxon>Rhodoferax</taxon>
    </lineage>
</organism>
<keyword evidence="1" id="KW-0472">Membrane</keyword>
<evidence type="ECO:0008006" key="4">
    <source>
        <dbReference type="Google" id="ProtNLM"/>
    </source>
</evidence>
<feature type="transmembrane region" description="Helical" evidence="1">
    <location>
        <begin position="74"/>
        <end position="92"/>
    </location>
</feature>
<sequence>MYTEDDLLSAVQAGALSADAADALRSHAASRRATPVVDEEHFRLVTGFNDIFVVIACVLMLVSVAWIGNAAAHWVGSLAVAACAWGLAEFFVRKRHMALPAIVLLVAFVGGLFTSIFSVAGDGQGLMVAAGALLAAVGAWLHWQRFHVPITVAAGCAALVGAVWALLLKSFPTLFSWMSLVILVGGVVVFIVALRWDASDTQRRTRRADVAFWLHLLAAPLLVHPLFAMLSLAGDTIALWQALVVLLAYGAIAAVSLVIDRRALMVSALGYVLYTFSALLKQYGNVGLGFAITALALGAALLLLSAFWHRTRSALLRKVPLAVQRYIAPLQ</sequence>
<evidence type="ECO:0000256" key="1">
    <source>
        <dbReference type="SAM" id="Phobius"/>
    </source>
</evidence>
<feature type="transmembrane region" description="Helical" evidence="1">
    <location>
        <begin position="238"/>
        <end position="258"/>
    </location>
</feature>
<feature type="transmembrane region" description="Helical" evidence="1">
    <location>
        <begin position="174"/>
        <end position="198"/>
    </location>
</feature>
<keyword evidence="3" id="KW-1185">Reference proteome</keyword>
<evidence type="ECO:0000313" key="2">
    <source>
        <dbReference type="EMBL" id="MDR7306347.1"/>
    </source>
</evidence>
<dbReference type="RefSeq" id="WP_310341306.1">
    <property type="nucleotide sequence ID" value="NZ_JAVDXO010000003.1"/>
</dbReference>
<keyword evidence="1" id="KW-0812">Transmembrane</keyword>
<feature type="transmembrane region" description="Helical" evidence="1">
    <location>
        <begin position="210"/>
        <end position="232"/>
    </location>
</feature>
<protein>
    <recommendedName>
        <fullName evidence="4">DUF2157 domain-containing protein</fullName>
    </recommendedName>
</protein>